<evidence type="ECO:0000256" key="5">
    <source>
        <dbReference type="ARBA" id="ARBA00022692"/>
    </source>
</evidence>
<keyword evidence="10" id="KW-1185">Reference proteome</keyword>
<reference evidence="9 10" key="1">
    <citation type="journal article" date="2017" name="Nature">
        <title>The Apostasia genome and the evolution of orchids.</title>
        <authorList>
            <person name="Zhang G.Q."/>
            <person name="Liu K.W."/>
            <person name="Li Z."/>
            <person name="Lohaus R."/>
            <person name="Hsiao Y.Y."/>
            <person name="Niu S.C."/>
            <person name="Wang J.Y."/>
            <person name="Lin Y.C."/>
            <person name="Xu Q."/>
            <person name="Chen L.J."/>
            <person name="Yoshida K."/>
            <person name="Fujiwara S."/>
            <person name="Wang Z.W."/>
            <person name="Zhang Y.Q."/>
            <person name="Mitsuda N."/>
            <person name="Wang M."/>
            <person name="Liu G.H."/>
            <person name="Pecoraro L."/>
            <person name="Huang H.X."/>
            <person name="Xiao X.J."/>
            <person name="Lin M."/>
            <person name="Wu X.Y."/>
            <person name="Wu W.L."/>
            <person name="Chen Y.Y."/>
            <person name="Chang S.B."/>
            <person name="Sakamoto S."/>
            <person name="Ohme-Takagi M."/>
            <person name="Yagi M."/>
            <person name="Zeng S.J."/>
            <person name="Shen C.Y."/>
            <person name="Yeh C.M."/>
            <person name="Luo Y.B."/>
            <person name="Tsai W.C."/>
            <person name="Van de Peer Y."/>
            <person name="Liu Z.J."/>
        </authorList>
    </citation>
    <scope>NUCLEOTIDE SEQUENCE [LARGE SCALE GENOMIC DNA]</scope>
    <source>
        <strain evidence="10">cv. Shenzhen</strain>
        <tissue evidence="9">Stem</tissue>
    </source>
</reference>
<dbReference type="Pfam" id="PF01459">
    <property type="entry name" value="Porin_3"/>
    <property type="match status" value="1"/>
</dbReference>
<comment type="similarity">
    <text evidence="2">Belongs to the eukaryotic mitochondrial porin (TC 1.B.8.1) family.</text>
</comment>
<accession>A0A2I0AP58</accession>
<organism evidence="9 10">
    <name type="scientific">Apostasia shenzhenica</name>
    <dbReference type="NCBI Taxonomy" id="1088818"/>
    <lineage>
        <taxon>Eukaryota</taxon>
        <taxon>Viridiplantae</taxon>
        <taxon>Streptophyta</taxon>
        <taxon>Embryophyta</taxon>
        <taxon>Tracheophyta</taxon>
        <taxon>Spermatophyta</taxon>
        <taxon>Magnoliopsida</taxon>
        <taxon>Liliopsida</taxon>
        <taxon>Asparagales</taxon>
        <taxon>Orchidaceae</taxon>
        <taxon>Apostasioideae</taxon>
        <taxon>Apostasia</taxon>
    </lineage>
</organism>
<evidence type="ECO:0000256" key="8">
    <source>
        <dbReference type="ARBA" id="ARBA00023136"/>
    </source>
</evidence>
<dbReference type="FunFam" id="2.40.160.10:FF:000003">
    <property type="entry name" value="Outer mitochondrial membrane protein porin"/>
    <property type="match status" value="1"/>
</dbReference>
<comment type="subcellular location">
    <subcellularLocation>
        <location evidence="1">Membrane</location>
    </subcellularLocation>
</comment>
<keyword evidence="8" id="KW-0472">Membrane</keyword>
<evidence type="ECO:0000313" key="10">
    <source>
        <dbReference type="Proteomes" id="UP000236161"/>
    </source>
</evidence>
<gene>
    <name evidence="9" type="primary">VDAC1</name>
    <name evidence="9" type="ORF">AXF42_Ash002618</name>
</gene>
<dbReference type="InterPro" id="IPR001925">
    <property type="entry name" value="Porin_Euk"/>
</dbReference>
<protein>
    <submittedName>
        <fullName evidence="9">Mitochondrial outer membrane protein porin 1</fullName>
    </submittedName>
</protein>
<dbReference type="GO" id="GO:0008308">
    <property type="term" value="F:voltage-gated monoatomic anion channel activity"/>
    <property type="evidence" value="ECO:0007669"/>
    <property type="project" value="InterPro"/>
</dbReference>
<dbReference type="AlphaFoldDB" id="A0A2I0AP58"/>
<dbReference type="PANTHER" id="PTHR11743:SF70">
    <property type="entry name" value="GH26960P-RELATED"/>
    <property type="match status" value="1"/>
</dbReference>
<dbReference type="InterPro" id="IPR023614">
    <property type="entry name" value="Porin_dom_sf"/>
</dbReference>
<dbReference type="GO" id="GO:0005741">
    <property type="term" value="C:mitochondrial outer membrane"/>
    <property type="evidence" value="ECO:0007669"/>
    <property type="project" value="InterPro"/>
</dbReference>
<dbReference type="GO" id="GO:0015288">
    <property type="term" value="F:porin activity"/>
    <property type="evidence" value="ECO:0007669"/>
    <property type="project" value="UniProtKB-KW"/>
</dbReference>
<dbReference type="STRING" id="1088818.A0A2I0AP58"/>
<dbReference type="OrthoDB" id="7827681at2759"/>
<dbReference type="CDD" id="cd07306">
    <property type="entry name" value="Porin3_VDAC"/>
    <property type="match status" value="1"/>
</dbReference>
<keyword evidence="6" id="KW-0406">Ion transport</keyword>
<dbReference type="Gene3D" id="2.40.160.10">
    <property type="entry name" value="Porin"/>
    <property type="match status" value="1"/>
</dbReference>
<dbReference type="Proteomes" id="UP000236161">
    <property type="component" value="Unassembled WGS sequence"/>
</dbReference>
<dbReference type="InterPro" id="IPR027246">
    <property type="entry name" value="Porin_Euk/Tom40"/>
</dbReference>
<evidence type="ECO:0000256" key="7">
    <source>
        <dbReference type="ARBA" id="ARBA00023114"/>
    </source>
</evidence>
<evidence type="ECO:0000256" key="6">
    <source>
        <dbReference type="ARBA" id="ARBA00023065"/>
    </source>
</evidence>
<evidence type="ECO:0000256" key="4">
    <source>
        <dbReference type="ARBA" id="ARBA00022452"/>
    </source>
</evidence>
<name>A0A2I0AP58_9ASPA</name>
<keyword evidence="3" id="KW-0813">Transport</keyword>
<keyword evidence="5" id="KW-0812">Transmembrane</keyword>
<evidence type="ECO:0000256" key="3">
    <source>
        <dbReference type="ARBA" id="ARBA00022448"/>
    </source>
</evidence>
<dbReference type="EMBL" id="KZ451969">
    <property type="protein sequence ID" value="PKA57314.1"/>
    <property type="molecule type" value="Genomic_DNA"/>
</dbReference>
<evidence type="ECO:0000313" key="9">
    <source>
        <dbReference type="EMBL" id="PKA57314.1"/>
    </source>
</evidence>
<keyword evidence="4" id="KW-1134">Transmembrane beta strand</keyword>
<evidence type="ECO:0000256" key="2">
    <source>
        <dbReference type="ARBA" id="ARBA00009624"/>
    </source>
</evidence>
<sequence length="275" mass="29718">MGPGLYSDIGKKARDLLYRDFLTEQKFTITTYTANGVAITASGTKKNDFVFGEIQSQMKNKNILVDVKTDSNSNVFTTFTLDELGTPGLKTILSFVVPDQKSGKIELQYLHDYAGVNSSLGLTASPVVNFSGVVGTDKLAVGADVSFDTATGDFTKYNAGFSITNADLIASFNLNNKGDVLSASYYHLVSPLTNTAVGAELTHSFSTNENTFTFGTQHALDPLTTLKSRFNNYGKASALIQHQWRPKSLITISAEVDTRAIEKSSKVGLSLLLKP</sequence>
<dbReference type="GO" id="GO:0046930">
    <property type="term" value="C:pore complex"/>
    <property type="evidence" value="ECO:0007669"/>
    <property type="project" value="UniProtKB-KW"/>
</dbReference>
<dbReference type="PANTHER" id="PTHR11743">
    <property type="entry name" value="VOLTAGE-DEPENDENT ANION-SELECTIVE CHANNEL"/>
    <property type="match status" value="1"/>
</dbReference>
<keyword evidence="7" id="KW-0626">Porin</keyword>
<evidence type="ECO:0000256" key="1">
    <source>
        <dbReference type="ARBA" id="ARBA00004370"/>
    </source>
</evidence>
<proteinExistence type="inferred from homology"/>